<organism evidence="1 2">
    <name type="scientific">Trichinella spiralis</name>
    <name type="common">Trichina worm</name>
    <dbReference type="NCBI Taxonomy" id="6334"/>
    <lineage>
        <taxon>Eukaryota</taxon>
        <taxon>Metazoa</taxon>
        <taxon>Ecdysozoa</taxon>
        <taxon>Nematoda</taxon>
        <taxon>Enoplea</taxon>
        <taxon>Dorylaimia</taxon>
        <taxon>Trichinellida</taxon>
        <taxon>Trichinellidae</taxon>
        <taxon>Trichinella</taxon>
    </lineage>
</organism>
<dbReference type="Proteomes" id="UP001558632">
    <property type="component" value="Unassembled WGS sequence"/>
</dbReference>
<protein>
    <submittedName>
        <fullName evidence="1">ATP-dependent permease YOR1</fullName>
    </submittedName>
</protein>
<comment type="caution">
    <text evidence="1">The sequence shown here is derived from an EMBL/GenBank/DDBJ whole genome shotgun (WGS) entry which is preliminary data.</text>
</comment>
<keyword evidence="2" id="KW-1185">Reference proteome</keyword>
<name>A0ABR3KHU9_TRISP</name>
<sequence>MASKRVSYSARLGRRFLFPCIAAAWASTTILLITLLLLFSCRSSETRLLRYYGPCSCYARRLLCSIGDRALLCCAGRLTHRRDLTLDSVLDLYNCAQYAQAFDAPGVFFGSDGIFNSLTSNVEYQQENSKLKASCGIQLEVDNICGQTINPGAAFYSLIRVFFFSTSSVSYASFCLFFAQRNVTDKASELQLTLSGIPDEVLSQLRISHLQRSNGT</sequence>
<proteinExistence type="predicted"/>
<gene>
    <name evidence="1" type="ORF">TSPI_00005</name>
</gene>
<evidence type="ECO:0000313" key="1">
    <source>
        <dbReference type="EMBL" id="KAL1238119.1"/>
    </source>
</evidence>
<evidence type="ECO:0000313" key="2">
    <source>
        <dbReference type="Proteomes" id="UP001558632"/>
    </source>
</evidence>
<accession>A0ABR3KHU9</accession>
<dbReference type="EMBL" id="JBEUSY010000330">
    <property type="protein sequence ID" value="KAL1238119.1"/>
    <property type="molecule type" value="Genomic_DNA"/>
</dbReference>
<reference evidence="1 2" key="1">
    <citation type="submission" date="2024-07" db="EMBL/GenBank/DDBJ databases">
        <title>Enhanced genomic and transcriptomic resources for Trichinella pseudospiralis and T. spiralis underpin the discovery of pronounced molecular differences between stages and species.</title>
        <authorList>
            <person name="Pasi K.K."/>
            <person name="La Rosa G."/>
            <person name="Gomez-Morales M.A."/>
            <person name="Tosini F."/>
            <person name="Sumanam S."/>
            <person name="Young N.D."/>
            <person name="Chang B.C."/>
            <person name="Robin G.B."/>
        </authorList>
    </citation>
    <scope>NUCLEOTIDE SEQUENCE [LARGE SCALE GENOMIC DNA]</scope>
    <source>
        <strain evidence="1">ISS534</strain>
    </source>
</reference>